<sequence length="67" mass="7566">MLADALQPVARIGMHEEKEDSTRNGRLDKLLRVGSEKHSRPSYEGGTPGRVMRRDVSVRLESVCKMQ</sequence>
<dbReference type="RefSeq" id="XP_012188573.1">
    <property type="nucleotide sequence ID" value="XM_012333183.1"/>
</dbReference>
<dbReference type="AlphaFoldDB" id="R9P190"/>
<proteinExistence type="predicted"/>
<dbReference type="GeneID" id="24107852"/>
<accession>R9P190</accession>
<evidence type="ECO:0000313" key="1">
    <source>
        <dbReference type="EMBL" id="GAC94986.1"/>
    </source>
</evidence>
<name>R9P190_PSEHS</name>
<evidence type="ECO:0000313" key="2">
    <source>
        <dbReference type="Proteomes" id="UP000014071"/>
    </source>
</evidence>
<reference evidence="2" key="1">
    <citation type="journal article" date="2013" name="Genome Announc.">
        <title>Draft genome sequence of the basidiomycetous yeast-like fungus Pseudozyma hubeiensis SY62, which produces an abundant amount of the biosurfactant mannosylerythritol lipids.</title>
        <authorList>
            <person name="Konishi M."/>
            <person name="Hatada Y."/>
            <person name="Horiuchi J."/>
        </authorList>
    </citation>
    <scope>NUCLEOTIDE SEQUENCE [LARGE SCALE GENOMIC DNA]</scope>
    <source>
        <strain evidence="2">SY62</strain>
    </source>
</reference>
<dbReference type="EMBL" id="DF238788">
    <property type="protein sequence ID" value="GAC94986.1"/>
    <property type="molecule type" value="Genomic_DNA"/>
</dbReference>
<dbReference type="HOGENOM" id="CLU_2813493_0_0_1"/>
<dbReference type="Proteomes" id="UP000014071">
    <property type="component" value="Unassembled WGS sequence"/>
</dbReference>
<keyword evidence="2" id="KW-1185">Reference proteome</keyword>
<protein>
    <submittedName>
        <fullName evidence="1">Uncharacterized protein</fullName>
    </submittedName>
</protein>
<organism evidence="1 2">
    <name type="scientific">Pseudozyma hubeiensis (strain SY62)</name>
    <name type="common">Yeast</name>
    <dbReference type="NCBI Taxonomy" id="1305764"/>
    <lineage>
        <taxon>Eukaryota</taxon>
        <taxon>Fungi</taxon>
        <taxon>Dikarya</taxon>
        <taxon>Basidiomycota</taxon>
        <taxon>Ustilaginomycotina</taxon>
        <taxon>Ustilaginomycetes</taxon>
        <taxon>Ustilaginales</taxon>
        <taxon>Ustilaginaceae</taxon>
        <taxon>Pseudozyma</taxon>
    </lineage>
</organism>
<gene>
    <name evidence="1" type="ORF">PHSY_002559</name>
</gene>